<evidence type="ECO:0000256" key="3">
    <source>
        <dbReference type="ARBA" id="ARBA00023163"/>
    </source>
</evidence>
<dbReference type="Gene3D" id="1.10.10.60">
    <property type="entry name" value="Homeodomain-like"/>
    <property type="match status" value="2"/>
</dbReference>
<dbReference type="PANTHER" id="PTHR43280:SF27">
    <property type="entry name" value="TRANSCRIPTIONAL REGULATOR MTLR"/>
    <property type="match status" value="1"/>
</dbReference>
<accession>A0A4R6S699</accession>
<dbReference type="Gene3D" id="2.60.120.10">
    <property type="entry name" value="Jelly Rolls"/>
    <property type="match status" value="1"/>
</dbReference>
<name>A0A4R6S699_LABRH</name>
<protein>
    <submittedName>
        <fullName evidence="5">AraC family transcriptional regulator</fullName>
    </submittedName>
</protein>
<reference evidence="5 6" key="1">
    <citation type="submission" date="2019-03" db="EMBL/GenBank/DDBJ databases">
        <title>Genomic Encyclopedia of Type Strains, Phase IV (KMG-IV): sequencing the most valuable type-strain genomes for metagenomic binning, comparative biology and taxonomic classification.</title>
        <authorList>
            <person name="Goeker M."/>
        </authorList>
    </citation>
    <scope>NUCLEOTIDE SEQUENCE [LARGE SCALE GENOMIC DNA]</scope>
    <source>
        <strain evidence="5 6">DSM 45361</strain>
    </source>
</reference>
<dbReference type="AlphaFoldDB" id="A0A4R6S699"/>
<dbReference type="InterPro" id="IPR003313">
    <property type="entry name" value="AraC-bd"/>
</dbReference>
<dbReference type="InterPro" id="IPR018060">
    <property type="entry name" value="HTH_AraC"/>
</dbReference>
<evidence type="ECO:0000259" key="4">
    <source>
        <dbReference type="PROSITE" id="PS01124"/>
    </source>
</evidence>
<dbReference type="SMART" id="SM00342">
    <property type="entry name" value="HTH_ARAC"/>
    <property type="match status" value="1"/>
</dbReference>
<keyword evidence="6" id="KW-1185">Reference proteome</keyword>
<dbReference type="InterPro" id="IPR020449">
    <property type="entry name" value="Tscrpt_reg_AraC-type_HTH"/>
</dbReference>
<evidence type="ECO:0000313" key="5">
    <source>
        <dbReference type="EMBL" id="TDP94834.1"/>
    </source>
</evidence>
<proteinExistence type="predicted"/>
<keyword evidence="2" id="KW-0238">DNA-binding</keyword>
<dbReference type="SUPFAM" id="SSF51215">
    <property type="entry name" value="Regulatory protein AraC"/>
    <property type="match status" value="1"/>
</dbReference>
<evidence type="ECO:0000256" key="2">
    <source>
        <dbReference type="ARBA" id="ARBA00023125"/>
    </source>
</evidence>
<dbReference type="Pfam" id="PF12833">
    <property type="entry name" value="HTH_18"/>
    <property type="match status" value="1"/>
</dbReference>
<dbReference type="SUPFAM" id="SSF46689">
    <property type="entry name" value="Homeodomain-like"/>
    <property type="match status" value="2"/>
</dbReference>
<organism evidence="5 6">
    <name type="scientific">Labedaea rhizosphaerae</name>
    <dbReference type="NCBI Taxonomy" id="598644"/>
    <lineage>
        <taxon>Bacteria</taxon>
        <taxon>Bacillati</taxon>
        <taxon>Actinomycetota</taxon>
        <taxon>Actinomycetes</taxon>
        <taxon>Pseudonocardiales</taxon>
        <taxon>Pseudonocardiaceae</taxon>
        <taxon>Labedaea</taxon>
    </lineage>
</organism>
<dbReference type="InterPro" id="IPR009057">
    <property type="entry name" value="Homeodomain-like_sf"/>
</dbReference>
<keyword evidence="3" id="KW-0804">Transcription</keyword>
<dbReference type="GO" id="GO:0003700">
    <property type="term" value="F:DNA-binding transcription factor activity"/>
    <property type="evidence" value="ECO:0007669"/>
    <property type="project" value="InterPro"/>
</dbReference>
<dbReference type="InterPro" id="IPR037923">
    <property type="entry name" value="HTH-like"/>
</dbReference>
<dbReference type="Pfam" id="PF02311">
    <property type="entry name" value="AraC_binding"/>
    <property type="match status" value="1"/>
</dbReference>
<dbReference type="InterPro" id="IPR014710">
    <property type="entry name" value="RmlC-like_jellyroll"/>
</dbReference>
<dbReference type="Proteomes" id="UP000295444">
    <property type="component" value="Unassembled WGS sequence"/>
</dbReference>
<dbReference type="GO" id="GO:0043565">
    <property type="term" value="F:sequence-specific DNA binding"/>
    <property type="evidence" value="ECO:0007669"/>
    <property type="project" value="InterPro"/>
</dbReference>
<dbReference type="RefSeq" id="WP_166659350.1">
    <property type="nucleotide sequence ID" value="NZ_SNXZ01000005.1"/>
</dbReference>
<gene>
    <name evidence="5" type="ORF">EV186_10566</name>
</gene>
<comment type="caution">
    <text evidence="5">The sequence shown here is derived from an EMBL/GenBank/DDBJ whole genome shotgun (WGS) entry which is preliminary data.</text>
</comment>
<dbReference type="PRINTS" id="PR00032">
    <property type="entry name" value="HTHARAC"/>
</dbReference>
<dbReference type="PANTHER" id="PTHR43280">
    <property type="entry name" value="ARAC-FAMILY TRANSCRIPTIONAL REGULATOR"/>
    <property type="match status" value="1"/>
</dbReference>
<feature type="domain" description="HTH araC/xylS-type" evidence="4">
    <location>
        <begin position="176"/>
        <end position="274"/>
    </location>
</feature>
<evidence type="ECO:0000313" key="6">
    <source>
        <dbReference type="Proteomes" id="UP000295444"/>
    </source>
</evidence>
<evidence type="ECO:0000256" key="1">
    <source>
        <dbReference type="ARBA" id="ARBA00023015"/>
    </source>
</evidence>
<keyword evidence="1" id="KW-0805">Transcription regulation</keyword>
<dbReference type="PROSITE" id="PS01124">
    <property type="entry name" value="HTH_ARAC_FAMILY_2"/>
    <property type="match status" value="1"/>
</dbReference>
<sequence>MRAAVEFIPLKAGRAWAFHVREAPEFPFTWHAHDYYELTVITAGRGRRFVGDHVAPYEPGDVALFGPRLPHTYAATAADGPHEACVAQFPAAWVERLTEGPEFGAVRAMLAQSARGVTGTAPVLAAARRLAELDGARQTVALLDLLTELAEDPSLAPLASTASSRSISTASADALSAVIGHLDTHYAEPLSRNDIAAAVGMSPSSVSRLMRRQMGTTLTEYLTEVRVGAASRALTGTDRPIADIAHACGFANLANFNRRFRRSRHLTPREYRRAFG</sequence>
<dbReference type="EMBL" id="SNXZ01000005">
    <property type="protein sequence ID" value="TDP94834.1"/>
    <property type="molecule type" value="Genomic_DNA"/>
</dbReference>